<evidence type="ECO:0000256" key="5">
    <source>
        <dbReference type="ARBA" id="ARBA00022729"/>
    </source>
</evidence>
<dbReference type="CDD" id="cd14066">
    <property type="entry name" value="STKc_IRAK"/>
    <property type="match status" value="1"/>
</dbReference>
<dbReference type="InterPro" id="IPR011009">
    <property type="entry name" value="Kinase-like_dom_sf"/>
</dbReference>
<dbReference type="GO" id="GO:0010038">
    <property type="term" value="P:response to metal ion"/>
    <property type="evidence" value="ECO:0007669"/>
    <property type="project" value="UniProtKB-ARBA"/>
</dbReference>
<feature type="transmembrane region" description="Helical" evidence="13">
    <location>
        <begin position="458"/>
        <end position="483"/>
    </location>
</feature>
<dbReference type="PROSITE" id="PS50011">
    <property type="entry name" value="PROTEIN_KINASE_DOM"/>
    <property type="match status" value="1"/>
</dbReference>
<dbReference type="InterPro" id="IPR024788">
    <property type="entry name" value="Malectin-like_Carb-bd_dom"/>
</dbReference>
<evidence type="ECO:0000256" key="6">
    <source>
        <dbReference type="ARBA" id="ARBA00022741"/>
    </source>
</evidence>
<protein>
    <recommendedName>
        <fullName evidence="14">Protein kinase domain-containing protein</fullName>
    </recommendedName>
</protein>
<dbReference type="GO" id="GO:0016020">
    <property type="term" value="C:membrane"/>
    <property type="evidence" value="ECO:0007669"/>
    <property type="project" value="UniProtKB-SubCell"/>
</dbReference>
<keyword evidence="8 12" id="KW-0067">ATP-binding</keyword>
<dbReference type="AlphaFoldDB" id="A0AAP0RGV7"/>
<dbReference type="PROSITE" id="PS00108">
    <property type="entry name" value="PROTEIN_KINASE_ST"/>
    <property type="match status" value="1"/>
</dbReference>
<dbReference type="PROSITE" id="PS00107">
    <property type="entry name" value="PROTEIN_KINASE_ATP"/>
    <property type="match status" value="1"/>
</dbReference>
<dbReference type="FunFam" id="2.60.120.430:FF:000007">
    <property type="entry name" value="FERONIA receptor-like kinase"/>
    <property type="match status" value="1"/>
</dbReference>
<accession>A0AAP0RGV7</accession>
<evidence type="ECO:0000256" key="7">
    <source>
        <dbReference type="ARBA" id="ARBA00022777"/>
    </source>
</evidence>
<evidence type="ECO:0000256" key="9">
    <source>
        <dbReference type="ARBA" id="ARBA00022989"/>
    </source>
</evidence>
<feature type="binding site" evidence="12">
    <location>
        <position position="549"/>
    </location>
    <ligand>
        <name>ATP</name>
        <dbReference type="ChEBI" id="CHEBI:30616"/>
    </ligand>
</feature>
<feature type="transmembrane region" description="Helical" evidence="13">
    <location>
        <begin position="7"/>
        <end position="30"/>
    </location>
</feature>
<dbReference type="Gene3D" id="3.30.200.20">
    <property type="entry name" value="Phosphorylase Kinase, domain 1"/>
    <property type="match status" value="1"/>
</dbReference>
<dbReference type="InterPro" id="IPR000719">
    <property type="entry name" value="Prot_kinase_dom"/>
</dbReference>
<evidence type="ECO:0000259" key="14">
    <source>
        <dbReference type="PROSITE" id="PS50011"/>
    </source>
</evidence>
<dbReference type="Pfam" id="PF07714">
    <property type="entry name" value="PK_Tyr_Ser-Thr"/>
    <property type="match status" value="1"/>
</dbReference>
<dbReference type="FunFam" id="3.30.200.20:FF:000039">
    <property type="entry name" value="receptor-like protein kinase FERONIA"/>
    <property type="match status" value="1"/>
</dbReference>
<feature type="domain" description="Protein kinase" evidence="14">
    <location>
        <begin position="518"/>
        <end position="795"/>
    </location>
</feature>
<evidence type="ECO:0000313" key="15">
    <source>
        <dbReference type="EMBL" id="KAK9276680.1"/>
    </source>
</evidence>
<dbReference type="Gene3D" id="1.10.510.10">
    <property type="entry name" value="Transferase(Phosphotransferase) domain 1"/>
    <property type="match status" value="1"/>
</dbReference>
<comment type="caution">
    <text evidence="15">The sequence shown here is derived from an EMBL/GenBank/DDBJ whole genome shotgun (WGS) entry which is preliminary data.</text>
</comment>
<dbReference type="SUPFAM" id="SSF56112">
    <property type="entry name" value="Protein kinase-like (PK-like)"/>
    <property type="match status" value="1"/>
</dbReference>
<dbReference type="InterPro" id="IPR001245">
    <property type="entry name" value="Ser-Thr/Tyr_kinase_cat_dom"/>
</dbReference>
<keyword evidence="6 12" id="KW-0547">Nucleotide-binding</keyword>
<keyword evidence="3" id="KW-0808">Transferase</keyword>
<keyword evidence="4 13" id="KW-0812">Transmembrane</keyword>
<evidence type="ECO:0000256" key="2">
    <source>
        <dbReference type="ARBA" id="ARBA00022527"/>
    </source>
</evidence>
<organism evidence="15 16">
    <name type="scientific">Liquidambar formosana</name>
    <name type="common">Formosan gum</name>
    <dbReference type="NCBI Taxonomy" id="63359"/>
    <lineage>
        <taxon>Eukaryota</taxon>
        <taxon>Viridiplantae</taxon>
        <taxon>Streptophyta</taxon>
        <taxon>Embryophyta</taxon>
        <taxon>Tracheophyta</taxon>
        <taxon>Spermatophyta</taxon>
        <taxon>Magnoliopsida</taxon>
        <taxon>eudicotyledons</taxon>
        <taxon>Gunneridae</taxon>
        <taxon>Pentapetalae</taxon>
        <taxon>Saxifragales</taxon>
        <taxon>Altingiaceae</taxon>
        <taxon>Liquidambar</taxon>
    </lineage>
</organism>
<dbReference type="GO" id="GO:0004674">
    <property type="term" value="F:protein serine/threonine kinase activity"/>
    <property type="evidence" value="ECO:0007669"/>
    <property type="project" value="UniProtKB-KW"/>
</dbReference>
<evidence type="ECO:0000313" key="16">
    <source>
        <dbReference type="Proteomes" id="UP001415857"/>
    </source>
</evidence>
<dbReference type="InterPro" id="IPR008271">
    <property type="entry name" value="Ser/Thr_kinase_AS"/>
</dbReference>
<dbReference type="PANTHER" id="PTHR34590">
    <property type="entry name" value="OS03G0124300 PROTEIN-RELATED"/>
    <property type="match status" value="1"/>
</dbReference>
<reference evidence="15 16" key="1">
    <citation type="journal article" date="2024" name="Plant J.">
        <title>Genome sequences and population genomics reveal climatic adaptation and genomic divergence between two closely related sweetgum species.</title>
        <authorList>
            <person name="Xu W.Q."/>
            <person name="Ren C.Q."/>
            <person name="Zhang X.Y."/>
            <person name="Comes H.P."/>
            <person name="Liu X.H."/>
            <person name="Li Y.G."/>
            <person name="Kettle C.J."/>
            <person name="Jalonen R."/>
            <person name="Gaisberger H."/>
            <person name="Ma Y.Z."/>
            <person name="Qiu Y.X."/>
        </authorList>
    </citation>
    <scope>NUCLEOTIDE SEQUENCE [LARGE SCALE GENOMIC DNA]</scope>
    <source>
        <strain evidence="15">Hangzhou</strain>
    </source>
</reference>
<evidence type="ECO:0000256" key="3">
    <source>
        <dbReference type="ARBA" id="ARBA00022679"/>
    </source>
</evidence>
<keyword evidence="7" id="KW-0418">Kinase</keyword>
<dbReference type="InterPro" id="IPR045272">
    <property type="entry name" value="ANXUR1/2-like"/>
</dbReference>
<dbReference type="EMBL" id="JBBPBK010000010">
    <property type="protein sequence ID" value="KAK9276680.1"/>
    <property type="molecule type" value="Genomic_DNA"/>
</dbReference>
<evidence type="ECO:0000256" key="11">
    <source>
        <dbReference type="ARBA" id="ARBA00023180"/>
    </source>
</evidence>
<proteinExistence type="predicted"/>
<keyword evidence="16" id="KW-1185">Reference proteome</keyword>
<dbReference type="GO" id="GO:0004714">
    <property type="term" value="F:transmembrane receptor protein tyrosine kinase activity"/>
    <property type="evidence" value="ECO:0007669"/>
    <property type="project" value="InterPro"/>
</dbReference>
<dbReference type="Proteomes" id="UP001415857">
    <property type="component" value="Unassembled WGS sequence"/>
</dbReference>
<dbReference type="SMART" id="SM00220">
    <property type="entry name" value="S_TKc"/>
    <property type="match status" value="1"/>
</dbReference>
<comment type="subcellular location">
    <subcellularLocation>
        <location evidence="1">Membrane</location>
        <topology evidence="1">Single-pass type I membrane protein</topology>
    </subcellularLocation>
</comment>
<dbReference type="Pfam" id="PF12819">
    <property type="entry name" value="Malectin_like"/>
    <property type="match status" value="1"/>
</dbReference>
<dbReference type="FunFam" id="2.60.120.430:FF:000003">
    <property type="entry name" value="FERONIA receptor-like kinase"/>
    <property type="match status" value="1"/>
</dbReference>
<evidence type="ECO:0000256" key="8">
    <source>
        <dbReference type="ARBA" id="ARBA00022840"/>
    </source>
</evidence>
<evidence type="ECO:0000256" key="12">
    <source>
        <dbReference type="PROSITE-ProRule" id="PRU10141"/>
    </source>
</evidence>
<dbReference type="PANTHER" id="PTHR34590:SF5">
    <property type="entry name" value="OS04G0586500 PROTEIN"/>
    <property type="match status" value="1"/>
</dbReference>
<dbReference type="InterPro" id="IPR017441">
    <property type="entry name" value="Protein_kinase_ATP_BS"/>
</dbReference>
<evidence type="ECO:0000256" key="13">
    <source>
        <dbReference type="SAM" id="Phobius"/>
    </source>
</evidence>
<dbReference type="Gene3D" id="2.60.120.430">
    <property type="entry name" value="Galactose-binding lectin"/>
    <property type="match status" value="2"/>
</dbReference>
<keyword evidence="5" id="KW-0732">Signal</keyword>
<gene>
    <name evidence="15" type="ORF">L1049_006216</name>
</gene>
<sequence length="836" mass="93702">MTSARTICYYFLFIHFFLHFFYSLKILVWADDSSYVPLENIALNCGSSSLKSSSHDGRNWSSDIRSQFVLATAGTDSIPAEASFMYPFVPEVPYKTARIFRSQFTYTFNVTPGPKFVRLHFYPSSYLGLNASKAFLSVTALAGRYSLLKNFSASLNADYLNFAYLMREFTIYVSGHILDITFTPSSKASDAYAFVNGIELVSMPLNLYIRGADVPISFIGYSSAPFYIDCTSALETMYRLNVGGQDIEPNADSGLFRRWTNDQAFIFGAADGVNYFNFSMALRYPKTVPLYTAPQSVYRTARTMLPNDIMYHLNYNLSWICPIDSGFNYLVRLHFCELDEAITKINQRVFQIFIDNQTAEDEADVVGWSGGRGVPVYKDYVVMMGAVNQGKQDLWLDLHPNMETSAEHINVILNGVEIFKLNNSDGNLAGLNPLKIGSVAALSPIEPSSHSSEISKKITFIIIGCSCGGVVLLFLLCSLAYWLKNIREQSNVKKKKMMNTRICHNFSINVIKAATNNFEEARLLGSGGFGKVYKGYIKIGRDSTTVAIKRGNPTSEQGAHEFQTEIGMLSHLRHHNLVSLIGYCKEDHEMILVYDYMANGTLFDHLFSRSPLAWEQRLKICIGAAQGLYYLHTGAKPRIIHRDVKSTNILLDENWVAKVSDFGLSKVGLTISSLQTTHISTNVKGSIGYIDPEYYRRRRLTEKSDVYSFGVVLLEVLCARPASNPMVEEDEHTNLAEWAISFHQKGNIDRLVDPYLEGKMRPASLATFVDIAKNCLAERGVERPHMGEVLWNLELALQLQTSAEVDRDVDVSLAALGNSDMTPGVEFSEIMMPVGR</sequence>
<evidence type="ECO:0000256" key="10">
    <source>
        <dbReference type="ARBA" id="ARBA00023136"/>
    </source>
</evidence>
<dbReference type="FunFam" id="1.10.510.10:FF:000252">
    <property type="entry name" value="Receptor-like protein kinase FERONIA"/>
    <property type="match status" value="1"/>
</dbReference>
<keyword evidence="10 13" id="KW-0472">Membrane</keyword>
<dbReference type="GO" id="GO:0005524">
    <property type="term" value="F:ATP binding"/>
    <property type="evidence" value="ECO:0007669"/>
    <property type="project" value="UniProtKB-UniRule"/>
</dbReference>
<keyword evidence="9 13" id="KW-1133">Transmembrane helix</keyword>
<name>A0AAP0RGV7_LIQFO</name>
<keyword evidence="11" id="KW-0325">Glycoprotein</keyword>
<evidence type="ECO:0000256" key="1">
    <source>
        <dbReference type="ARBA" id="ARBA00004479"/>
    </source>
</evidence>
<evidence type="ECO:0000256" key="4">
    <source>
        <dbReference type="ARBA" id="ARBA00022692"/>
    </source>
</evidence>
<keyword evidence="2" id="KW-0723">Serine/threonine-protein kinase</keyword>